<evidence type="ECO:0000256" key="10">
    <source>
        <dbReference type="ARBA" id="ARBA00022989"/>
    </source>
</evidence>
<feature type="domain" description="Signal transduction histidine kinase subgroup 2 dimerisation and phosphoacceptor" evidence="14">
    <location>
        <begin position="137"/>
        <end position="207"/>
    </location>
</feature>
<comment type="subcellular location">
    <subcellularLocation>
        <location evidence="2">Membrane</location>
        <topology evidence="2">Multi-pass membrane protein</topology>
    </subcellularLocation>
</comment>
<sequence>MNLRRRIRDSLVARYGLAVGLTMLAVLLRFGLNAVFPPGFPYVTFFPAIVVAVYLGGLGPGVLCAVLSGVSAWYFFIPPTFAFSFDVSVLVALAFYAFVVAVDIFFIDGMRKALDQLEGERERYRELADSRDLLYRELHHRVSNNLQVAGALLRLQGQGVTDVDARHALEQAGERIEIIARIQRELHNRMGEPVPFRDFAEALLASAAAAAGARVRLTLQGGEQPLHPDQATPVTLVMLENFNNALEHGFGEAGPNGEEVGEVRIVLDQTGLTHLLTVSNDGAGPPTGFDPARSKSLGLRIVRAMAQQLGGKFEMAREDGWTVCRLSYAPKRD</sequence>
<evidence type="ECO:0000259" key="14">
    <source>
        <dbReference type="Pfam" id="PF07568"/>
    </source>
</evidence>
<dbReference type="Proteomes" id="UP001057520">
    <property type="component" value="Chromosome"/>
</dbReference>
<keyword evidence="8" id="KW-0418">Kinase</keyword>
<dbReference type="Gene3D" id="1.20.120.620">
    <property type="entry name" value="Backbone structure of the membrane domain of e. Coli histidine kinase receptor kdpd"/>
    <property type="match status" value="1"/>
</dbReference>
<keyword evidence="9" id="KW-0067">ATP-binding</keyword>
<proteinExistence type="predicted"/>
<feature type="domain" description="Sensor protein KdpD transmembrane" evidence="15">
    <location>
        <begin position="15"/>
        <end position="116"/>
    </location>
</feature>
<evidence type="ECO:0000256" key="9">
    <source>
        <dbReference type="ARBA" id="ARBA00022840"/>
    </source>
</evidence>
<accession>A0ABY4ZWS7</accession>
<keyword evidence="5" id="KW-0808">Transferase</keyword>
<feature type="transmembrane region" description="Helical" evidence="13">
    <location>
        <begin position="12"/>
        <end position="32"/>
    </location>
</feature>
<comment type="catalytic activity">
    <reaction evidence="1">
        <text>ATP + protein L-histidine = ADP + protein N-phospho-L-histidine.</text>
        <dbReference type="EC" id="2.7.13.3"/>
    </reaction>
</comment>
<keyword evidence="17" id="KW-1185">Reference proteome</keyword>
<dbReference type="PANTHER" id="PTHR41523:SF8">
    <property type="entry name" value="ETHYLENE RESPONSE SENSOR PROTEIN"/>
    <property type="match status" value="1"/>
</dbReference>
<dbReference type="Gene3D" id="3.30.565.10">
    <property type="entry name" value="Histidine kinase-like ATPase, C-terminal domain"/>
    <property type="match status" value="1"/>
</dbReference>
<evidence type="ECO:0000256" key="11">
    <source>
        <dbReference type="ARBA" id="ARBA00023012"/>
    </source>
</evidence>
<keyword evidence="6 13" id="KW-0812">Transmembrane</keyword>
<evidence type="ECO:0000256" key="2">
    <source>
        <dbReference type="ARBA" id="ARBA00004141"/>
    </source>
</evidence>
<dbReference type="InterPro" id="IPR011495">
    <property type="entry name" value="Sig_transdc_His_kin_sub2_dim/P"/>
</dbReference>
<evidence type="ECO:0000313" key="17">
    <source>
        <dbReference type="Proteomes" id="UP001057520"/>
    </source>
</evidence>
<keyword evidence="7" id="KW-0547">Nucleotide-binding</keyword>
<evidence type="ECO:0000256" key="13">
    <source>
        <dbReference type="SAM" id="Phobius"/>
    </source>
</evidence>
<dbReference type="Pfam" id="PF07568">
    <property type="entry name" value="HisKA_2"/>
    <property type="match status" value="1"/>
</dbReference>
<reference evidence="16 17" key="1">
    <citation type="submission" date="2022-04" db="EMBL/GenBank/DDBJ databases">
        <title>Genome sequence of soybean root-associated Caulobacter segnis RL271.</title>
        <authorList>
            <person name="Longley R."/>
            <person name="Bonito G."/>
            <person name="Trigodet F."/>
            <person name="Crosson S."/>
            <person name="Fiebig A."/>
        </authorList>
    </citation>
    <scope>NUCLEOTIDE SEQUENCE [LARGE SCALE GENOMIC DNA]</scope>
    <source>
        <strain evidence="16 17">RL271</strain>
    </source>
</reference>
<dbReference type="PANTHER" id="PTHR41523">
    <property type="entry name" value="TWO-COMPONENT SYSTEM SENSOR PROTEIN"/>
    <property type="match status" value="1"/>
</dbReference>
<evidence type="ECO:0000256" key="6">
    <source>
        <dbReference type="ARBA" id="ARBA00022692"/>
    </source>
</evidence>
<evidence type="ECO:0000256" key="12">
    <source>
        <dbReference type="ARBA" id="ARBA00023136"/>
    </source>
</evidence>
<dbReference type="EMBL" id="CP096040">
    <property type="protein sequence ID" value="USQ96940.1"/>
    <property type="molecule type" value="Genomic_DNA"/>
</dbReference>
<dbReference type="Pfam" id="PF13493">
    <property type="entry name" value="DUF4118"/>
    <property type="match status" value="1"/>
</dbReference>
<feature type="transmembrane region" description="Helical" evidence="13">
    <location>
        <begin position="87"/>
        <end position="107"/>
    </location>
</feature>
<keyword evidence="12 13" id="KW-0472">Membrane</keyword>
<keyword evidence="4" id="KW-0597">Phosphoprotein</keyword>
<keyword evidence="11" id="KW-0902">Two-component regulatory system</keyword>
<dbReference type="SUPFAM" id="SSF55874">
    <property type="entry name" value="ATPase domain of HSP90 chaperone/DNA topoisomerase II/histidine kinase"/>
    <property type="match status" value="1"/>
</dbReference>
<gene>
    <name evidence="16" type="ORF">MZV50_05080</name>
</gene>
<evidence type="ECO:0000256" key="1">
    <source>
        <dbReference type="ARBA" id="ARBA00000085"/>
    </source>
</evidence>
<evidence type="ECO:0000256" key="3">
    <source>
        <dbReference type="ARBA" id="ARBA00012438"/>
    </source>
</evidence>
<evidence type="ECO:0000313" key="16">
    <source>
        <dbReference type="EMBL" id="USQ96940.1"/>
    </source>
</evidence>
<keyword evidence="10 13" id="KW-1133">Transmembrane helix</keyword>
<organism evidence="16 17">
    <name type="scientific">Caulobacter segnis</name>
    <dbReference type="NCBI Taxonomy" id="88688"/>
    <lineage>
        <taxon>Bacteria</taxon>
        <taxon>Pseudomonadati</taxon>
        <taxon>Pseudomonadota</taxon>
        <taxon>Alphaproteobacteria</taxon>
        <taxon>Caulobacterales</taxon>
        <taxon>Caulobacteraceae</taxon>
        <taxon>Caulobacter</taxon>
    </lineage>
</organism>
<dbReference type="InterPro" id="IPR025201">
    <property type="entry name" value="KdpD_TM"/>
</dbReference>
<evidence type="ECO:0000256" key="4">
    <source>
        <dbReference type="ARBA" id="ARBA00022553"/>
    </source>
</evidence>
<evidence type="ECO:0000259" key="15">
    <source>
        <dbReference type="Pfam" id="PF13493"/>
    </source>
</evidence>
<dbReference type="InterPro" id="IPR036890">
    <property type="entry name" value="HATPase_C_sf"/>
</dbReference>
<evidence type="ECO:0000256" key="5">
    <source>
        <dbReference type="ARBA" id="ARBA00022679"/>
    </source>
</evidence>
<evidence type="ECO:0000256" key="8">
    <source>
        <dbReference type="ARBA" id="ARBA00022777"/>
    </source>
</evidence>
<evidence type="ECO:0000256" key="7">
    <source>
        <dbReference type="ARBA" id="ARBA00022741"/>
    </source>
</evidence>
<protein>
    <recommendedName>
        <fullName evidence="3">histidine kinase</fullName>
        <ecNumber evidence="3">2.7.13.3</ecNumber>
    </recommendedName>
</protein>
<dbReference type="InterPro" id="IPR038318">
    <property type="entry name" value="KdpD_sf"/>
</dbReference>
<name>A0ABY4ZWS7_9CAUL</name>
<dbReference type="EC" id="2.7.13.3" evidence="3"/>